<protein>
    <submittedName>
        <fullName evidence="1">Uncharacterized protein</fullName>
    </submittedName>
</protein>
<sequence length="65" mass="6746">MRILESHYGGHQYSALYFATLPAALKNAATASGDTGASSSNIFMTEAIAVAPGSHSQSVSTHSEF</sequence>
<accession>A0ABD7PWP6</accession>
<reference evidence="1 2" key="1">
    <citation type="submission" date="2019-02" db="EMBL/GenBank/DDBJ databases">
        <title>The genomic architecture of introgression among sibling species of bacteria.</title>
        <authorList>
            <person name="Cavassim M.I.A."/>
            <person name="Moeskjaer S."/>
            <person name="Moslemi C."/>
            <person name="Fields B."/>
            <person name="Bachmann A."/>
            <person name="Vilhjalmsson B."/>
            <person name="Schierup M.H."/>
            <person name="Young J.P.W."/>
            <person name="Andersen S.U."/>
        </authorList>
    </citation>
    <scope>NUCLEOTIDE SEQUENCE [LARGE SCALE GENOMIC DNA]</scope>
    <source>
        <strain evidence="1 2">SM151B</strain>
    </source>
</reference>
<organism evidence="1 2">
    <name type="scientific">Rhizobium leguminosarum</name>
    <dbReference type="NCBI Taxonomy" id="384"/>
    <lineage>
        <taxon>Bacteria</taxon>
        <taxon>Pseudomonadati</taxon>
        <taxon>Pseudomonadota</taxon>
        <taxon>Alphaproteobacteria</taxon>
        <taxon>Hyphomicrobiales</taxon>
        <taxon>Rhizobiaceae</taxon>
        <taxon>Rhizobium/Agrobacterium group</taxon>
        <taxon>Rhizobium</taxon>
    </lineage>
</organism>
<dbReference type="AlphaFoldDB" id="A0ABD7PWP6"/>
<evidence type="ECO:0000313" key="1">
    <source>
        <dbReference type="EMBL" id="TAW31877.1"/>
    </source>
</evidence>
<dbReference type="EMBL" id="SIPS01000001">
    <property type="protein sequence ID" value="TAW31877.1"/>
    <property type="molecule type" value="Genomic_DNA"/>
</dbReference>
<dbReference type="Proteomes" id="UP000292036">
    <property type="component" value="Unassembled WGS sequence"/>
</dbReference>
<dbReference type="RefSeq" id="WP_130669905.1">
    <property type="nucleotide sequence ID" value="NZ_SIOS01000001.1"/>
</dbReference>
<proteinExistence type="predicted"/>
<gene>
    <name evidence="1" type="ORF">ELI19_21210</name>
</gene>
<name>A0ABD7PWP6_RHILE</name>
<comment type="caution">
    <text evidence="1">The sequence shown here is derived from an EMBL/GenBank/DDBJ whole genome shotgun (WGS) entry which is preliminary data.</text>
</comment>
<evidence type="ECO:0000313" key="2">
    <source>
        <dbReference type="Proteomes" id="UP000292036"/>
    </source>
</evidence>